<protein>
    <submittedName>
        <fullName evidence="2">Cupin domain-containing protein</fullName>
    </submittedName>
</protein>
<proteinExistence type="predicted"/>
<dbReference type="EMBL" id="FRFE01000023">
    <property type="protein sequence ID" value="SHO51168.1"/>
    <property type="molecule type" value="Genomic_DNA"/>
</dbReference>
<gene>
    <name evidence="2" type="ORF">SAMN02745220_03884</name>
</gene>
<keyword evidence="3" id="KW-1185">Reference proteome</keyword>
<sequence>MAFLEENNIAKEEIGPGRKRYLGYTDKLMMVVIDFHDGPTSEPDPPHSHPHEQVSYVVTGELIVHIGEDSKKLKPGDMFTVPPDIPHTVQLLSEHVRLVDTFTPIRDEFIS</sequence>
<dbReference type="RefSeq" id="WP_073615319.1">
    <property type="nucleotide sequence ID" value="NZ_FRFE01000023.1"/>
</dbReference>
<dbReference type="CDD" id="cd02238">
    <property type="entry name" value="cupin_KdgF"/>
    <property type="match status" value="1"/>
</dbReference>
<dbReference type="InterPro" id="IPR025499">
    <property type="entry name" value="KdgF"/>
</dbReference>
<dbReference type="InterPro" id="IPR013096">
    <property type="entry name" value="Cupin_2"/>
</dbReference>
<dbReference type="PANTHER" id="PTHR40112:SF1">
    <property type="entry name" value="H2HPP ISOMERASE"/>
    <property type="match status" value="1"/>
</dbReference>
<feature type="domain" description="Cupin type-2" evidence="1">
    <location>
        <begin position="43"/>
        <end position="100"/>
    </location>
</feature>
<reference evidence="2 3" key="1">
    <citation type="submission" date="2016-12" db="EMBL/GenBank/DDBJ databases">
        <authorList>
            <person name="Song W.-J."/>
            <person name="Kurnit D.M."/>
        </authorList>
    </citation>
    <scope>NUCLEOTIDE SEQUENCE [LARGE SCALE GENOMIC DNA]</scope>
    <source>
        <strain evidence="2 3">DSM 18488</strain>
    </source>
</reference>
<dbReference type="InterPro" id="IPR014710">
    <property type="entry name" value="RmlC-like_jellyroll"/>
</dbReference>
<dbReference type="PANTHER" id="PTHR40112">
    <property type="entry name" value="H2HPP ISOMERASE"/>
    <property type="match status" value="1"/>
</dbReference>
<name>A0A1M7YF80_9BACT</name>
<dbReference type="SUPFAM" id="SSF51182">
    <property type="entry name" value="RmlC-like cupins"/>
    <property type="match status" value="1"/>
</dbReference>
<dbReference type="OrthoDB" id="9811153at2"/>
<evidence type="ECO:0000313" key="2">
    <source>
        <dbReference type="EMBL" id="SHO51168.1"/>
    </source>
</evidence>
<dbReference type="PIRSF" id="PIRSF029883">
    <property type="entry name" value="KdgF"/>
    <property type="match status" value="1"/>
</dbReference>
<dbReference type="Pfam" id="PF07883">
    <property type="entry name" value="Cupin_2"/>
    <property type="match status" value="1"/>
</dbReference>
<accession>A0A1M7YF80</accession>
<dbReference type="Gene3D" id="2.60.120.10">
    <property type="entry name" value="Jelly Rolls"/>
    <property type="match status" value="1"/>
</dbReference>
<evidence type="ECO:0000313" key="3">
    <source>
        <dbReference type="Proteomes" id="UP000184603"/>
    </source>
</evidence>
<organism evidence="2 3">
    <name type="scientific">Desulfopila aestuarii DSM 18488</name>
    <dbReference type="NCBI Taxonomy" id="1121416"/>
    <lineage>
        <taxon>Bacteria</taxon>
        <taxon>Pseudomonadati</taxon>
        <taxon>Thermodesulfobacteriota</taxon>
        <taxon>Desulfobulbia</taxon>
        <taxon>Desulfobulbales</taxon>
        <taxon>Desulfocapsaceae</taxon>
        <taxon>Desulfopila</taxon>
    </lineage>
</organism>
<dbReference type="AlphaFoldDB" id="A0A1M7YF80"/>
<dbReference type="Proteomes" id="UP000184603">
    <property type="component" value="Unassembled WGS sequence"/>
</dbReference>
<dbReference type="STRING" id="1121416.SAMN02745220_03884"/>
<dbReference type="InterPro" id="IPR011051">
    <property type="entry name" value="RmlC_Cupin_sf"/>
</dbReference>
<evidence type="ECO:0000259" key="1">
    <source>
        <dbReference type="Pfam" id="PF07883"/>
    </source>
</evidence>
<dbReference type="InterPro" id="IPR052535">
    <property type="entry name" value="Bacilysin_H2HPP_isomerase"/>
</dbReference>